<dbReference type="EMBL" id="CP104213">
    <property type="protein sequence ID" value="UWX62767.1"/>
    <property type="molecule type" value="Genomic_DNA"/>
</dbReference>
<dbReference type="InterPro" id="IPR036388">
    <property type="entry name" value="WH-like_DNA-bd_sf"/>
</dbReference>
<dbReference type="Proteomes" id="UP001060261">
    <property type="component" value="Chromosome"/>
</dbReference>
<evidence type="ECO:0000259" key="1">
    <source>
        <dbReference type="SMART" id="SM00496"/>
    </source>
</evidence>
<feature type="domain" description="Nuclease associated modular" evidence="1">
    <location>
        <begin position="132"/>
        <end position="148"/>
    </location>
</feature>
<organism evidence="2 3">
    <name type="scientific">Deinococcus rubellus</name>
    <dbReference type="NCBI Taxonomy" id="1889240"/>
    <lineage>
        <taxon>Bacteria</taxon>
        <taxon>Thermotogati</taxon>
        <taxon>Deinococcota</taxon>
        <taxon>Deinococci</taxon>
        <taxon>Deinococcales</taxon>
        <taxon>Deinococcaceae</taxon>
        <taxon>Deinococcus</taxon>
    </lineage>
</organism>
<dbReference type="InterPro" id="IPR003611">
    <property type="entry name" value="NUMOD3"/>
</dbReference>
<gene>
    <name evidence="2" type="ORF">N0D28_08270</name>
</gene>
<keyword evidence="3" id="KW-1185">Reference proteome</keyword>
<evidence type="ECO:0000313" key="3">
    <source>
        <dbReference type="Proteomes" id="UP001060261"/>
    </source>
</evidence>
<feature type="domain" description="Nuclease associated modular" evidence="1">
    <location>
        <begin position="183"/>
        <end position="199"/>
    </location>
</feature>
<proteinExistence type="predicted"/>
<feature type="domain" description="Nuclease associated modular" evidence="1">
    <location>
        <begin position="104"/>
        <end position="120"/>
    </location>
</feature>
<name>A0ABY5YEE7_9DEIO</name>
<protein>
    <recommendedName>
        <fullName evidence="1">Nuclease associated modular domain-containing protein</fullName>
    </recommendedName>
</protein>
<evidence type="ECO:0000313" key="2">
    <source>
        <dbReference type="EMBL" id="UWX62767.1"/>
    </source>
</evidence>
<dbReference type="RefSeq" id="WP_260559062.1">
    <property type="nucleotide sequence ID" value="NZ_BAABEC010000059.1"/>
</dbReference>
<dbReference type="Gene3D" id="1.10.10.10">
    <property type="entry name" value="Winged helix-like DNA-binding domain superfamily/Winged helix DNA-binding domain"/>
    <property type="match status" value="1"/>
</dbReference>
<accession>A0ABY5YEE7</accession>
<sequence length="272" mass="31024">MTNTTITSIYGLIDPRTQELRYVGKAQDMRHRYRRHISKHHLADNTYKNRWIKSVLSEDLKPEMFLIERCIEESWREAEVFWISYFRSIGCRLTNLAPGGEGTGGYKHSELARANMAEAQRKIAHVHRENSLGRRLSVEAKGKIRASKLGKERPAEVVEKIRVALTGRKQPAELVARRAESNRGKKHTPEQCAAISKRMTGRKAPKSQDAIEAHRESCSRHWLLTDPEGLEIEVKNLKAFCRNNSLSDASMGSVAKGRQKSHKGWRCVKIAD</sequence>
<dbReference type="SMART" id="SM00496">
    <property type="entry name" value="IENR2"/>
    <property type="match status" value="3"/>
</dbReference>
<dbReference type="InterPro" id="IPR035901">
    <property type="entry name" value="GIY-YIG_endonuc_sf"/>
</dbReference>
<reference evidence="2" key="1">
    <citation type="submission" date="2022-09" db="EMBL/GenBank/DDBJ databases">
        <title>genome sequence of Deinococcus rubellus.</title>
        <authorList>
            <person name="Srinivasan S."/>
        </authorList>
    </citation>
    <scope>NUCLEOTIDE SEQUENCE</scope>
    <source>
        <strain evidence="2">Ant6</strain>
    </source>
</reference>
<dbReference type="SUPFAM" id="SSF82771">
    <property type="entry name" value="GIY-YIG endonuclease"/>
    <property type="match status" value="1"/>
</dbReference>